<proteinExistence type="predicted"/>
<keyword evidence="3" id="KW-1185">Reference proteome</keyword>
<sequence length="123" mass="14156">MLPSAQENTNNVNVTKNYIKPPPKPDDESYKAALEEVQNKINIITDKINNTSDNGGVETKREELLARLDKLRGKQAEIRKNRSNTFEQLKSMTESLQKKKRDLKQNKDNVPYRSVKEIDNAIE</sequence>
<dbReference type="PANTHER" id="PTHR31027">
    <property type="entry name" value="NUCLEAR SEGREGATION PROTEIN BFR1"/>
    <property type="match status" value="1"/>
</dbReference>
<evidence type="ECO:0000256" key="1">
    <source>
        <dbReference type="SAM" id="MobiDB-lite"/>
    </source>
</evidence>
<dbReference type="GO" id="GO:0042175">
    <property type="term" value="C:nuclear outer membrane-endoplasmic reticulum membrane network"/>
    <property type="evidence" value="ECO:0007669"/>
    <property type="project" value="TreeGrafter"/>
</dbReference>
<dbReference type="OrthoDB" id="2195113at2759"/>
<dbReference type="PANTHER" id="PTHR31027:SF2">
    <property type="entry name" value="LEBERCILIN DOMAIN-CONTAINING PROTEIN"/>
    <property type="match status" value="1"/>
</dbReference>
<dbReference type="InterPro" id="IPR039604">
    <property type="entry name" value="Bfr1"/>
</dbReference>
<evidence type="ECO:0000313" key="3">
    <source>
        <dbReference type="Proteomes" id="UP000265703"/>
    </source>
</evidence>
<dbReference type="GO" id="GO:0008298">
    <property type="term" value="P:intracellular mRNA localization"/>
    <property type="evidence" value="ECO:0007669"/>
    <property type="project" value="TreeGrafter"/>
</dbReference>
<name>A0A397SSN5_9GLOM</name>
<feature type="compositionally biased region" description="Polar residues" evidence="1">
    <location>
        <begin position="1"/>
        <end position="16"/>
    </location>
</feature>
<accession>A0A397SSN5</accession>
<protein>
    <submittedName>
        <fullName evidence="2">Uncharacterized protein</fullName>
    </submittedName>
</protein>
<organism evidence="2 3">
    <name type="scientific">Glomus cerebriforme</name>
    <dbReference type="NCBI Taxonomy" id="658196"/>
    <lineage>
        <taxon>Eukaryota</taxon>
        <taxon>Fungi</taxon>
        <taxon>Fungi incertae sedis</taxon>
        <taxon>Mucoromycota</taxon>
        <taxon>Glomeromycotina</taxon>
        <taxon>Glomeromycetes</taxon>
        <taxon>Glomerales</taxon>
        <taxon>Glomeraceae</taxon>
        <taxon>Glomus</taxon>
    </lineage>
</organism>
<dbReference type="GO" id="GO:0003729">
    <property type="term" value="F:mRNA binding"/>
    <property type="evidence" value="ECO:0007669"/>
    <property type="project" value="TreeGrafter"/>
</dbReference>
<dbReference type="GO" id="GO:0005783">
    <property type="term" value="C:endoplasmic reticulum"/>
    <property type="evidence" value="ECO:0007669"/>
    <property type="project" value="TreeGrafter"/>
</dbReference>
<gene>
    <name evidence="2" type="ORF">C1645_356287</name>
</gene>
<dbReference type="STRING" id="658196.A0A397SSN5"/>
<dbReference type="GO" id="GO:1990904">
    <property type="term" value="C:ribonucleoprotein complex"/>
    <property type="evidence" value="ECO:0007669"/>
    <property type="project" value="TreeGrafter"/>
</dbReference>
<dbReference type="Proteomes" id="UP000265703">
    <property type="component" value="Unassembled WGS sequence"/>
</dbReference>
<reference evidence="2 3" key="1">
    <citation type="submission" date="2018-06" db="EMBL/GenBank/DDBJ databases">
        <title>Comparative genomics reveals the genomic features of Rhizophagus irregularis, R. cerebriforme, R. diaphanum and Gigaspora rosea, and their symbiotic lifestyle signature.</title>
        <authorList>
            <person name="Morin E."/>
            <person name="San Clemente H."/>
            <person name="Chen E.C.H."/>
            <person name="De La Providencia I."/>
            <person name="Hainaut M."/>
            <person name="Kuo A."/>
            <person name="Kohler A."/>
            <person name="Murat C."/>
            <person name="Tang N."/>
            <person name="Roy S."/>
            <person name="Loubradou J."/>
            <person name="Henrissat B."/>
            <person name="Grigoriev I.V."/>
            <person name="Corradi N."/>
            <person name="Roux C."/>
            <person name="Martin F.M."/>
        </authorList>
    </citation>
    <scope>NUCLEOTIDE SEQUENCE [LARGE SCALE GENOMIC DNA]</scope>
    <source>
        <strain evidence="2 3">DAOM 227022</strain>
    </source>
</reference>
<evidence type="ECO:0000313" key="2">
    <source>
        <dbReference type="EMBL" id="RIA85871.1"/>
    </source>
</evidence>
<feature type="region of interest" description="Disordered" evidence="1">
    <location>
        <begin position="92"/>
        <end position="123"/>
    </location>
</feature>
<feature type="compositionally biased region" description="Basic and acidic residues" evidence="1">
    <location>
        <begin position="114"/>
        <end position="123"/>
    </location>
</feature>
<dbReference type="AlphaFoldDB" id="A0A397SSN5"/>
<dbReference type="EMBL" id="QKYT01000399">
    <property type="protein sequence ID" value="RIA85871.1"/>
    <property type="molecule type" value="Genomic_DNA"/>
</dbReference>
<comment type="caution">
    <text evidence="2">The sequence shown here is derived from an EMBL/GenBank/DDBJ whole genome shotgun (WGS) entry which is preliminary data.</text>
</comment>
<feature type="region of interest" description="Disordered" evidence="1">
    <location>
        <begin position="1"/>
        <end position="27"/>
    </location>
</feature>